<keyword evidence="2" id="KW-1185">Reference proteome</keyword>
<evidence type="ECO:0000313" key="1">
    <source>
        <dbReference type="EMBL" id="EGD80159.1"/>
    </source>
</evidence>
<proteinExistence type="predicted"/>
<evidence type="ECO:0000313" key="2">
    <source>
        <dbReference type="Proteomes" id="UP000007799"/>
    </source>
</evidence>
<organism evidence="2">
    <name type="scientific">Salpingoeca rosetta (strain ATCC 50818 / BSB-021)</name>
    <dbReference type="NCBI Taxonomy" id="946362"/>
    <lineage>
        <taxon>Eukaryota</taxon>
        <taxon>Choanoflagellata</taxon>
        <taxon>Craspedida</taxon>
        <taxon>Salpingoecidae</taxon>
        <taxon>Salpingoeca</taxon>
    </lineage>
</organism>
<dbReference type="EMBL" id="GL832991">
    <property type="protein sequence ID" value="EGD80159.1"/>
    <property type="molecule type" value="Genomic_DNA"/>
</dbReference>
<dbReference type="KEGG" id="sre:PTSG_10841"/>
<dbReference type="GeneID" id="16068748"/>
<sequence length="139" mass="15307">MKWPMLHFAIDDLQAAIRAGLACKHPPDLPRYLTLTKEQEDEMALRVAVANAYLQQRANELDTALAALLPWEDRGMLGPWLMALDDVDVNALALAKGWRYDVCGHVLCAYRRGDLNLSITPVAAATTTITTTATDAQQS</sequence>
<accession>F2URJ0</accession>
<reference evidence="1" key="1">
    <citation type="submission" date="2009-08" db="EMBL/GenBank/DDBJ databases">
        <title>Annotation of Salpingoeca rosetta.</title>
        <authorList>
            <consortium name="The Broad Institute Genome Sequencing Platform"/>
            <person name="Russ C."/>
            <person name="Cuomo C."/>
            <person name="Burger G."/>
            <person name="Gray M.W."/>
            <person name="Holland P.W.H."/>
            <person name="King N."/>
            <person name="Lang F.B.F."/>
            <person name="Roger A.J."/>
            <person name="Ruiz-Trillo I."/>
            <person name="Young S.K."/>
            <person name="Zeng Q."/>
            <person name="Gargeya S."/>
            <person name="Alvarado L."/>
            <person name="Berlin A."/>
            <person name="Chapman S.B."/>
            <person name="Chen Z."/>
            <person name="Freedman E."/>
            <person name="Gellesch M."/>
            <person name="Goldberg J."/>
            <person name="Griggs A."/>
            <person name="Gujja S."/>
            <person name="Heilman E."/>
            <person name="Heiman D."/>
            <person name="Howarth C."/>
            <person name="Mehta T."/>
            <person name="Neiman D."/>
            <person name="Pearson M."/>
            <person name="Roberts A."/>
            <person name="Saif S."/>
            <person name="Shea T."/>
            <person name="Shenoy N."/>
            <person name="Sisk P."/>
            <person name="Stolte C."/>
            <person name="Sykes S."/>
            <person name="White J."/>
            <person name="Yandava C."/>
            <person name="Haas B."/>
            <person name="Nusbaum C."/>
            <person name="Birren B."/>
        </authorList>
    </citation>
    <scope>NUCLEOTIDE SEQUENCE [LARGE SCALE GENOMIC DNA]</scope>
    <source>
        <strain evidence="1">ATCC 50818</strain>
    </source>
</reference>
<gene>
    <name evidence="1" type="ORF">PTSG_10841</name>
</gene>
<dbReference type="AlphaFoldDB" id="F2URJ0"/>
<name>F2URJ0_SALR5</name>
<dbReference type="RefSeq" id="XP_004988221.1">
    <property type="nucleotide sequence ID" value="XM_004988164.1"/>
</dbReference>
<dbReference type="InParanoid" id="F2URJ0"/>
<dbReference type="Proteomes" id="UP000007799">
    <property type="component" value="Unassembled WGS sequence"/>
</dbReference>
<protein>
    <submittedName>
        <fullName evidence="1">Uncharacterized protein</fullName>
    </submittedName>
</protein>